<accession>A0A4Z0W490</accession>
<evidence type="ECO:0000313" key="2">
    <source>
        <dbReference type="Proteomes" id="UP000297475"/>
    </source>
</evidence>
<organism evidence="1 2">
    <name type="scientific">Natronospirillum operosum</name>
    <dbReference type="NCBI Taxonomy" id="2759953"/>
    <lineage>
        <taxon>Bacteria</taxon>
        <taxon>Pseudomonadati</taxon>
        <taxon>Pseudomonadota</taxon>
        <taxon>Gammaproteobacteria</taxon>
        <taxon>Oceanospirillales</taxon>
        <taxon>Natronospirillaceae</taxon>
        <taxon>Natronospirillum</taxon>
    </lineage>
</organism>
<dbReference type="EMBL" id="SRMF01000022">
    <property type="protein sequence ID" value="TGG89389.1"/>
    <property type="molecule type" value="Genomic_DNA"/>
</dbReference>
<gene>
    <name evidence="1" type="ORF">E4656_20025</name>
</gene>
<evidence type="ECO:0000313" key="1">
    <source>
        <dbReference type="EMBL" id="TGG89389.1"/>
    </source>
</evidence>
<reference evidence="1 2" key="1">
    <citation type="submission" date="2019-04" db="EMBL/GenBank/DDBJ databases">
        <title>Natronospirillum operosus gen. nov., sp. nov., a haloalkaliphilic satellite isolated from decaying biomass of laboratory culture of cyanobacterium Geitlerinema sp. and proposal of Natronospirillaceae fam. nov. and Saccharospirillaceae fam. nov.</title>
        <authorList>
            <person name="Kevbrin V."/>
            <person name="Boltyanskaya Y."/>
            <person name="Koziaeva V."/>
            <person name="Grouzdev D.S."/>
            <person name="Park M."/>
            <person name="Cho J."/>
        </authorList>
    </citation>
    <scope>NUCLEOTIDE SEQUENCE [LARGE SCALE GENOMIC DNA]</scope>
    <source>
        <strain evidence="1 2">G-116</strain>
    </source>
</reference>
<dbReference type="Proteomes" id="UP000297475">
    <property type="component" value="Unassembled WGS sequence"/>
</dbReference>
<evidence type="ECO:0008006" key="3">
    <source>
        <dbReference type="Google" id="ProtNLM"/>
    </source>
</evidence>
<dbReference type="OrthoDB" id="4981820at2"/>
<dbReference type="Pfam" id="PF05593">
    <property type="entry name" value="RHS_repeat"/>
    <property type="match status" value="1"/>
</dbReference>
<dbReference type="InterPro" id="IPR006530">
    <property type="entry name" value="YD"/>
</dbReference>
<feature type="non-terminal residue" evidence="1">
    <location>
        <position position="46"/>
    </location>
</feature>
<dbReference type="AlphaFoldDB" id="A0A4Z0W490"/>
<dbReference type="NCBIfam" id="TIGR01643">
    <property type="entry name" value="YD_repeat_2x"/>
    <property type="match status" value="1"/>
</dbReference>
<dbReference type="InterPro" id="IPR031325">
    <property type="entry name" value="RHS_repeat"/>
</dbReference>
<protein>
    <recommendedName>
        <fullName evidence="3">RHS repeat protein</fullName>
    </recommendedName>
</protein>
<comment type="caution">
    <text evidence="1">The sequence shown here is derived from an EMBL/GenBank/DDBJ whole genome shotgun (WGS) entry which is preliminary data.</text>
</comment>
<name>A0A4Z0W490_9GAMM</name>
<keyword evidence="2" id="KW-1185">Reference proteome</keyword>
<sequence>MQCINCLFRARRNASAMTSAGRLITIDSPASVEHYAYDPAGNLTAV</sequence>
<proteinExistence type="predicted"/>